<gene>
    <name evidence="6" type="ORF">MAR_034718</name>
</gene>
<sequence length="761" mass="86044">MPCLLCVSDSKNARALPECHHAICDDCLTEYISASFDRDTSTVKETQTILKCPQCTMQFKGPDFRASISEWIDKLLILSCKPSTINFSENDSTKSATDHVKHILCDGVNKMYTPNGPHYHSVDVENQVSGKTRYRRHPLDVNSDCYKLCSTHCCKNVEFYCITHEELICRLCVIREIRHRQCYNIVDFEDASDIIQKSQIHKTVLSDLEAVMKHDVTLIREIDDTRKASEGQRSEIEKTFEAVRQTALHFIDVQEKICLKTFDEAMNYQAKRLNEIKGKIKAGKEATKLMAAELSDIIESGKTSSYLFPSVLKIVRHNDENKINTCGNYIQCTTAKLKFQSTEAANTGNGFRGIQIAFENKETPLSSMPGFQATTENLLRLVAVNRQASPKTPQCVQVTTRDCQTDTGVKQPSQTKAKKRKTKGNVQNTKPMVKDANKAVTELKNESSNERHKQHNTNVTECTKYEVAELEVAHSIRDSKAIKNQHNTNIPSFKSKSSATPMFPNTNQGRVSDVLFLKNGQMIFSETFNNRLVITKDDLSYIFQLRLDFPPGIMAIRDNGSILVCKKTTNVIAVVNVHDGAALTIESFITLPWPWHPKNINSLCNGDILVSMKARGSKWTLSKLQLHDDDTFKSITSIKKPIDDGYSLHVCSNQTGSSLVIHCCESAGIVNAFDLDGNEKFSYKCDKPEAATHDRYGYIYILSLTGEIHILKSDGTRLGLKHYKDMQRCKNIVYDESKDRLIITTYRDRRIHLLKIDYINA</sequence>
<keyword evidence="3" id="KW-0862">Zinc</keyword>
<dbReference type="SMART" id="SM00184">
    <property type="entry name" value="RING"/>
    <property type="match status" value="1"/>
</dbReference>
<protein>
    <recommendedName>
        <fullName evidence="5">RING-type domain-containing protein</fullName>
    </recommendedName>
</protein>
<proteinExistence type="predicted"/>
<dbReference type="PROSITE" id="PS00518">
    <property type="entry name" value="ZF_RING_1"/>
    <property type="match status" value="1"/>
</dbReference>
<dbReference type="Proteomes" id="UP001164746">
    <property type="component" value="Chromosome 7"/>
</dbReference>
<feature type="compositionally biased region" description="Polar residues" evidence="4">
    <location>
        <begin position="406"/>
        <end position="415"/>
    </location>
</feature>
<dbReference type="InterPro" id="IPR017907">
    <property type="entry name" value="Znf_RING_CS"/>
</dbReference>
<evidence type="ECO:0000256" key="1">
    <source>
        <dbReference type="ARBA" id="ARBA00022723"/>
    </source>
</evidence>
<evidence type="ECO:0000313" key="7">
    <source>
        <dbReference type="Proteomes" id="UP001164746"/>
    </source>
</evidence>
<evidence type="ECO:0000256" key="2">
    <source>
        <dbReference type="ARBA" id="ARBA00022771"/>
    </source>
</evidence>
<name>A0ABY7EKY4_MYAAR</name>
<evidence type="ECO:0000313" key="6">
    <source>
        <dbReference type="EMBL" id="WAR09642.1"/>
    </source>
</evidence>
<keyword evidence="2" id="KW-0863">Zinc-finger</keyword>
<evidence type="ECO:0000256" key="4">
    <source>
        <dbReference type="SAM" id="MobiDB-lite"/>
    </source>
</evidence>
<keyword evidence="1" id="KW-0479">Metal-binding</keyword>
<evidence type="ECO:0000256" key="3">
    <source>
        <dbReference type="ARBA" id="ARBA00022833"/>
    </source>
</evidence>
<organism evidence="6 7">
    <name type="scientific">Mya arenaria</name>
    <name type="common">Soft-shell clam</name>
    <dbReference type="NCBI Taxonomy" id="6604"/>
    <lineage>
        <taxon>Eukaryota</taxon>
        <taxon>Metazoa</taxon>
        <taxon>Spiralia</taxon>
        <taxon>Lophotrochozoa</taxon>
        <taxon>Mollusca</taxon>
        <taxon>Bivalvia</taxon>
        <taxon>Autobranchia</taxon>
        <taxon>Heteroconchia</taxon>
        <taxon>Euheterodonta</taxon>
        <taxon>Imparidentia</taxon>
        <taxon>Neoheterodontei</taxon>
        <taxon>Myida</taxon>
        <taxon>Myoidea</taxon>
        <taxon>Myidae</taxon>
        <taxon>Mya</taxon>
    </lineage>
</organism>
<feature type="region of interest" description="Disordered" evidence="4">
    <location>
        <begin position="406"/>
        <end position="426"/>
    </location>
</feature>
<reference evidence="6" key="1">
    <citation type="submission" date="2022-11" db="EMBL/GenBank/DDBJ databases">
        <title>Centuries of genome instability and evolution in soft-shell clam transmissible cancer (bioRxiv).</title>
        <authorList>
            <person name="Hart S.F.M."/>
            <person name="Yonemitsu M.A."/>
            <person name="Giersch R.M."/>
            <person name="Beal B.F."/>
            <person name="Arriagada G."/>
            <person name="Davis B.W."/>
            <person name="Ostrander E.A."/>
            <person name="Goff S.P."/>
            <person name="Metzger M.J."/>
        </authorList>
    </citation>
    <scope>NUCLEOTIDE SEQUENCE</scope>
    <source>
        <strain evidence="6">MELC-2E11</strain>
        <tissue evidence="6">Siphon/mantle</tissue>
    </source>
</reference>
<dbReference type="InterPro" id="IPR013083">
    <property type="entry name" value="Znf_RING/FYVE/PHD"/>
</dbReference>
<dbReference type="EMBL" id="CP111018">
    <property type="protein sequence ID" value="WAR09642.1"/>
    <property type="molecule type" value="Genomic_DNA"/>
</dbReference>
<dbReference type="InterPro" id="IPR001841">
    <property type="entry name" value="Znf_RING"/>
</dbReference>
<dbReference type="SUPFAM" id="SSF75011">
    <property type="entry name" value="3-carboxy-cis,cis-mucoante lactonizing enzyme"/>
    <property type="match status" value="1"/>
</dbReference>
<dbReference type="Gene3D" id="3.30.40.10">
    <property type="entry name" value="Zinc/RING finger domain, C3HC4 (zinc finger)"/>
    <property type="match status" value="1"/>
</dbReference>
<dbReference type="SUPFAM" id="SSF57850">
    <property type="entry name" value="RING/U-box"/>
    <property type="match status" value="1"/>
</dbReference>
<accession>A0ABY7EKY4</accession>
<keyword evidence="7" id="KW-1185">Reference proteome</keyword>
<feature type="domain" description="RING-type" evidence="5">
    <location>
        <begin position="3"/>
        <end position="55"/>
    </location>
</feature>
<evidence type="ECO:0000259" key="5">
    <source>
        <dbReference type="SMART" id="SM00184"/>
    </source>
</evidence>